<organism evidence="13 14">
    <name type="scientific">Crypturellus soui</name>
    <dbReference type="NCBI Taxonomy" id="458187"/>
    <lineage>
        <taxon>Eukaryota</taxon>
        <taxon>Metazoa</taxon>
        <taxon>Chordata</taxon>
        <taxon>Craniata</taxon>
        <taxon>Vertebrata</taxon>
        <taxon>Euteleostomi</taxon>
        <taxon>Archelosauria</taxon>
        <taxon>Archosauria</taxon>
        <taxon>Dinosauria</taxon>
        <taxon>Saurischia</taxon>
        <taxon>Theropoda</taxon>
        <taxon>Coelurosauria</taxon>
        <taxon>Aves</taxon>
        <taxon>Palaeognathae</taxon>
        <taxon>Tinamiformes</taxon>
        <taxon>Tinamidae</taxon>
        <taxon>Crypturellus</taxon>
    </lineage>
</organism>
<dbReference type="PRINTS" id="PR00669">
    <property type="entry name" value="INHIBINA"/>
</dbReference>
<evidence type="ECO:0000256" key="1">
    <source>
        <dbReference type="ARBA" id="ARBA00004613"/>
    </source>
</evidence>
<evidence type="ECO:0000313" key="13">
    <source>
        <dbReference type="EMBL" id="NWI10876.1"/>
    </source>
</evidence>
<feature type="non-terminal residue" evidence="13">
    <location>
        <position position="1"/>
    </location>
</feature>
<dbReference type="AlphaFoldDB" id="A0A7K4K4R0"/>
<dbReference type="InterPro" id="IPR001839">
    <property type="entry name" value="TGF-b_C"/>
</dbReference>
<dbReference type="OrthoDB" id="5949851at2759"/>
<evidence type="ECO:0000256" key="11">
    <source>
        <dbReference type="SAM" id="MobiDB-lite"/>
    </source>
</evidence>
<dbReference type="PANTHER" id="PTHR11848:SF159">
    <property type="entry name" value="NODAL HOMOLOG"/>
    <property type="match status" value="1"/>
</dbReference>
<dbReference type="PROSITE" id="PS00250">
    <property type="entry name" value="TGF_BETA_1"/>
    <property type="match status" value="1"/>
</dbReference>
<feature type="non-terminal residue" evidence="13">
    <location>
        <position position="305"/>
    </location>
</feature>
<evidence type="ECO:0000256" key="8">
    <source>
        <dbReference type="ARBA" id="ARBA00023157"/>
    </source>
</evidence>
<gene>
    <name evidence="13" type="primary">Nodal</name>
    <name evidence="13" type="ORF">CRYSOU_R02215</name>
</gene>
<dbReference type="CDD" id="cd13759">
    <property type="entry name" value="TGF_beta_NODAL"/>
    <property type="match status" value="1"/>
</dbReference>
<dbReference type="GO" id="GO:0008083">
    <property type="term" value="F:growth factor activity"/>
    <property type="evidence" value="ECO:0007669"/>
    <property type="project" value="UniProtKB-KW"/>
</dbReference>
<dbReference type="InterPro" id="IPR015615">
    <property type="entry name" value="TGF-beta-rel"/>
</dbReference>
<dbReference type="GO" id="GO:0005125">
    <property type="term" value="F:cytokine activity"/>
    <property type="evidence" value="ECO:0007669"/>
    <property type="project" value="TreeGrafter"/>
</dbReference>
<evidence type="ECO:0000256" key="4">
    <source>
        <dbReference type="ARBA" id="ARBA00022525"/>
    </source>
</evidence>
<evidence type="ECO:0000256" key="7">
    <source>
        <dbReference type="ARBA" id="ARBA00023030"/>
    </source>
</evidence>
<dbReference type="Proteomes" id="UP000545332">
    <property type="component" value="Unassembled WGS sequence"/>
</dbReference>
<dbReference type="GO" id="GO:0007369">
    <property type="term" value="P:gastrulation"/>
    <property type="evidence" value="ECO:0007669"/>
    <property type="project" value="UniProtKB-ARBA"/>
</dbReference>
<evidence type="ECO:0000256" key="2">
    <source>
        <dbReference type="ARBA" id="ARBA00006656"/>
    </source>
</evidence>
<protein>
    <submittedName>
        <fullName evidence="13">NODAL protein</fullName>
    </submittedName>
</protein>
<keyword evidence="3" id="KW-0217">Developmental protein</keyword>
<dbReference type="GO" id="GO:0005615">
    <property type="term" value="C:extracellular space"/>
    <property type="evidence" value="ECO:0007669"/>
    <property type="project" value="TreeGrafter"/>
</dbReference>
<dbReference type="Pfam" id="PF00019">
    <property type="entry name" value="TGF_beta"/>
    <property type="match status" value="1"/>
</dbReference>
<name>A0A7K4K4R0_9AVES</name>
<keyword evidence="9" id="KW-0325">Glycoprotein</keyword>
<proteinExistence type="inferred from homology"/>
<accession>A0A7K4K4R0</accession>
<dbReference type="SMART" id="SM00204">
    <property type="entry name" value="TGFB"/>
    <property type="match status" value="1"/>
</dbReference>
<comment type="subcellular location">
    <subcellularLocation>
        <location evidence="1">Secreted</location>
    </subcellularLocation>
</comment>
<keyword evidence="14" id="KW-1185">Reference proteome</keyword>
<dbReference type="PROSITE" id="PS51362">
    <property type="entry name" value="TGF_BETA_2"/>
    <property type="match status" value="1"/>
</dbReference>
<comment type="caution">
    <text evidence="13">The sequence shown here is derived from an EMBL/GenBank/DDBJ whole genome shotgun (WGS) entry which is preliminary data.</text>
</comment>
<dbReference type="FunFam" id="2.10.90.10:FF:000026">
    <property type="entry name" value="Nodal homolog 3-A"/>
    <property type="match status" value="1"/>
</dbReference>
<dbReference type="PANTHER" id="PTHR11848">
    <property type="entry name" value="TGF-BETA FAMILY"/>
    <property type="match status" value="1"/>
</dbReference>
<dbReference type="EMBL" id="VWPX01004293">
    <property type="protein sequence ID" value="NWI10876.1"/>
    <property type="molecule type" value="Genomic_DNA"/>
</dbReference>
<evidence type="ECO:0000256" key="10">
    <source>
        <dbReference type="RuleBase" id="RU000354"/>
    </source>
</evidence>
<dbReference type="InterPro" id="IPR017948">
    <property type="entry name" value="TGFb_CS"/>
</dbReference>
<evidence type="ECO:0000256" key="3">
    <source>
        <dbReference type="ARBA" id="ARBA00022473"/>
    </source>
</evidence>
<dbReference type="Gene3D" id="2.10.90.10">
    <property type="entry name" value="Cystine-knot cytokines"/>
    <property type="match status" value="1"/>
</dbReference>
<evidence type="ECO:0000256" key="9">
    <source>
        <dbReference type="ARBA" id="ARBA00023180"/>
    </source>
</evidence>
<dbReference type="SUPFAM" id="SSF57501">
    <property type="entry name" value="Cystine-knot cytokines"/>
    <property type="match status" value="1"/>
</dbReference>
<feature type="domain" description="TGF-beta family profile" evidence="12">
    <location>
        <begin position="176"/>
        <end position="305"/>
    </location>
</feature>
<reference evidence="13 14" key="1">
    <citation type="submission" date="2019-09" db="EMBL/GenBank/DDBJ databases">
        <title>Bird 10,000 Genomes (B10K) Project - Family phase.</title>
        <authorList>
            <person name="Zhang G."/>
        </authorList>
    </citation>
    <scope>NUCLEOTIDE SEQUENCE [LARGE SCALE GENOMIC DNA]</scope>
    <source>
        <strain evidence="13">B10K-MSB-42743</strain>
        <tissue evidence="13">Heart</tissue>
    </source>
</reference>
<keyword evidence="5" id="KW-0165">Cleavage on pair of basic residues</keyword>
<evidence type="ECO:0000256" key="5">
    <source>
        <dbReference type="ARBA" id="ARBA00022685"/>
    </source>
</evidence>
<keyword evidence="7 10" id="KW-0339">Growth factor</keyword>
<comment type="similarity">
    <text evidence="2 10">Belongs to the TGF-beta family.</text>
</comment>
<evidence type="ECO:0000256" key="6">
    <source>
        <dbReference type="ARBA" id="ARBA00022729"/>
    </source>
</evidence>
<feature type="compositionally biased region" description="Basic residues" evidence="11">
    <location>
        <begin position="175"/>
        <end position="187"/>
    </location>
</feature>
<keyword evidence="8" id="KW-1015">Disulfide bond</keyword>
<keyword evidence="4" id="KW-0964">Secreted</keyword>
<evidence type="ECO:0000259" key="12">
    <source>
        <dbReference type="PROSITE" id="PS51362"/>
    </source>
</evidence>
<dbReference type="InterPro" id="IPR029034">
    <property type="entry name" value="Cystine-knot_cytokine"/>
</dbReference>
<dbReference type="GO" id="GO:0009888">
    <property type="term" value="P:tissue development"/>
    <property type="evidence" value="ECO:0007669"/>
    <property type="project" value="UniProtKB-ARBA"/>
</dbReference>
<keyword evidence="6" id="KW-0732">Signal</keyword>
<evidence type="ECO:0000313" key="14">
    <source>
        <dbReference type="Proteomes" id="UP000545332"/>
    </source>
</evidence>
<feature type="region of interest" description="Disordered" evidence="11">
    <location>
        <begin position="161"/>
        <end position="197"/>
    </location>
</feature>
<sequence>LNASPVAGALRRGSRWALSFDLSSVPGARELQLAELRVRLPEPWRSRNVTLELRHGPRAPCGQRRGCTGRPLLLGTFSGGSAVTQGSWRVLDVTGALRAWLHQEAPPDPQDGAETAVLDALDAEEPALPADITDRILLLVFSKDTSAPGDCSLLRSAEASKHVARGGGSTEPGARRQRRNKKEKQRIRASDVPGAAAAGAAGPLCRRVDMTVDFEQTGWGSWIVYPKKYNAFRCEGLCPSPVDETFKPTNHAYIQSLLRLYKPGHVPCPACSPVRMSPLSMLYYEKGELVVRHHEDMVIEECGCH</sequence>